<proteinExistence type="predicted"/>
<dbReference type="CDD" id="cd02440">
    <property type="entry name" value="AdoMet_MTases"/>
    <property type="match status" value="1"/>
</dbReference>
<evidence type="ECO:0000313" key="1">
    <source>
        <dbReference type="EMBL" id="KDQ07406.1"/>
    </source>
</evidence>
<evidence type="ECO:0000313" key="2">
    <source>
        <dbReference type="Proteomes" id="UP000027195"/>
    </source>
</evidence>
<keyword evidence="2" id="KW-1185">Reference proteome</keyword>
<dbReference type="AlphaFoldDB" id="A0A067M766"/>
<dbReference type="STRING" id="930990.A0A067M766"/>
<dbReference type="HOGENOM" id="CLU_058846_1_0_1"/>
<dbReference type="InParanoid" id="A0A067M766"/>
<dbReference type="SUPFAM" id="SSF53335">
    <property type="entry name" value="S-adenosyl-L-methionine-dependent methyltransferases"/>
    <property type="match status" value="1"/>
</dbReference>
<gene>
    <name evidence="1" type="ORF">BOTBODRAFT_38816</name>
</gene>
<sequence>MSAIALDAREIASLSLQTTHTEIQLGSTEHRIRLVSEWDIAPGSRVLEVGCGQGDTTAILATAVGPAGHVTALDPASLDYGAPFTLGQAQAHLSSGPLGPRITWVQTDPISFARAAEEAAEPKYDVAVMALSLWYFSSPAQVRETLRALAGRARRVCIAEYALSATDPAAVPHVLAALTQSALEAHKPTSTTNVRTVLSPVRIKALAAEVGLELVKEEIVVPVRGMFDGLWETNEVKKKSFEEEIVQTIADEKQRSVALALRDAMEASLKQIKDKDLKILTMDIWVGSFTAPE</sequence>
<name>A0A067M766_BOTB1</name>
<protein>
    <submittedName>
        <fullName evidence="1">Uncharacterized protein</fullName>
    </submittedName>
</protein>
<dbReference type="Gene3D" id="3.40.50.150">
    <property type="entry name" value="Vaccinia Virus protein VP39"/>
    <property type="match status" value="1"/>
</dbReference>
<reference evidence="2" key="1">
    <citation type="journal article" date="2014" name="Proc. Natl. Acad. Sci. U.S.A.">
        <title>Extensive sampling of basidiomycete genomes demonstrates inadequacy of the white-rot/brown-rot paradigm for wood decay fungi.</title>
        <authorList>
            <person name="Riley R."/>
            <person name="Salamov A.A."/>
            <person name="Brown D.W."/>
            <person name="Nagy L.G."/>
            <person name="Floudas D."/>
            <person name="Held B.W."/>
            <person name="Levasseur A."/>
            <person name="Lombard V."/>
            <person name="Morin E."/>
            <person name="Otillar R."/>
            <person name="Lindquist E.A."/>
            <person name="Sun H."/>
            <person name="LaButti K.M."/>
            <person name="Schmutz J."/>
            <person name="Jabbour D."/>
            <person name="Luo H."/>
            <person name="Baker S.E."/>
            <person name="Pisabarro A.G."/>
            <person name="Walton J.D."/>
            <person name="Blanchette R.A."/>
            <person name="Henrissat B."/>
            <person name="Martin F."/>
            <person name="Cullen D."/>
            <person name="Hibbett D.S."/>
            <person name="Grigoriev I.V."/>
        </authorList>
    </citation>
    <scope>NUCLEOTIDE SEQUENCE [LARGE SCALE GENOMIC DNA]</scope>
    <source>
        <strain evidence="2">FD-172 SS1</strain>
    </source>
</reference>
<dbReference type="InterPro" id="IPR029063">
    <property type="entry name" value="SAM-dependent_MTases_sf"/>
</dbReference>
<dbReference type="OrthoDB" id="8300214at2759"/>
<dbReference type="Proteomes" id="UP000027195">
    <property type="component" value="Unassembled WGS sequence"/>
</dbReference>
<organism evidence="1 2">
    <name type="scientific">Botryobasidium botryosum (strain FD-172 SS1)</name>
    <dbReference type="NCBI Taxonomy" id="930990"/>
    <lineage>
        <taxon>Eukaryota</taxon>
        <taxon>Fungi</taxon>
        <taxon>Dikarya</taxon>
        <taxon>Basidiomycota</taxon>
        <taxon>Agaricomycotina</taxon>
        <taxon>Agaricomycetes</taxon>
        <taxon>Cantharellales</taxon>
        <taxon>Botryobasidiaceae</taxon>
        <taxon>Botryobasidium</taxon>
    </lineage>
</organism>
<dbReference type="EMBL" id="KL198107">
    <property type="protein sequence ID" value="KDQ07406.1"/>
    <property type="molecule type" value="Genomic_DNA"/>
</dbReference>
<dbReference type="Pfam" id="PF13489">
    <property type="entry name" value="Methyltransf_23"/>
    <property type="match status" value="1"/>
</dbReference>
<accession>A0A067M766</accession>